<dbReference type="EMBL" id="WWBZ02000016">
    <property type="protein sequence ID" value="KAF4309497.1"/>
    <property type="molecule type" value="Genomic_DNA"/>
</dbReference>
<sequence length="541" mass="61355">MKPADHTTEAILLGQLAQLSKPPTHQNLDKWIAQWEEWLFKAQAINLPDSQGNRSIHNFLNPLLSYDETYATQMKMKLREDPTKARSLSTIIEDYRSHIRDKRAVMSIPSKRGGFAATLQGEQQHQNKHVPKCVCGAYHWWNKCFYLNKDKRLTNWTPNKEVQQRIQKAMSNKDLKKKIEDSIAKSKSLEHSKQPSQEQTAKKIKEDTNNKDSASVASFPTTIQATSLSTTSADCASTLELSWIADTGSTHHVCNRHMKHRYTKTRNASSDDTITSGNITTPIKSFGEVSIKAQTLTGTRTIILRDVAYVPSFMANLLSVTKCMDKDVHLDTGRGVLYNLNNNNTVCKVTRYQNQLFVELNKALDNPKSIISSCIASRNLPADQWHEIFAHAGEKVIKSLPQAVTGAIITPETTLSSHCDVCARTKAHEQVSRDTQPEESSNQPFFRVTFDLIHMAEAYNHNQWITHLECHQTKWRFSEPHTSKSETGTIAISLIKQISARFKRRVAFFRSDNETALGNDFKQQLRQRGITWETSSLFTPA</sequence>
<evidence type="ECO:0000259" key="2">
    <source>
        <dbReference type="Pfam" id="PF22936"/>
    </source>
</evidence>
<evidence type="ECO:0000313" key="3">
    <source>
        <dbReference type="EMBL" id="KAF4309497.1"/>
    </source>
</evidence>
<keyword evidence="4" id="KW-1185">Reference proteome</keyword>
<feature type="compositionally biased region" description="Basic and acidic residues" evidence="1">
    <location>
        <begin position="184"/>
        <end position="193"/>
    </location>
</feature>
<organism evidence="3 4">
    <name type="scientific">Botryosphaeria dothidea</name>
    <dbReference type="NCBI Taxonomy" id="55169"/>
    <lineage>
        <taxon>Eukaryota</taxon>
        <taxon>Fungi</taxon>
        <taxon>Dikarya</taxon>
        <taxon>Ascomycota</taxon>
        <taxon>Pezizomycotina</taxon>
        <taxon>Dothideomycetes</taxon>
        <taxon>Dothideomycetes incertae sedis</taxon>
        <taxon>Botryosphaeriales</taxon>
        <taxon>Botryosphaeriaceae</taxon>
        <taxon>Botryosphaeria</taxon>
    </lineage>
</organism>
<gene>
    <name evidence="3" type="ORF">GTA08_BOTSDO01984</name>
</gene>
<dbReference type="OrthoDB" id="3771398at2759"/>
<dbReference type="SUPFAM" id="SSF53098">
    <property type="entry name" value="Ribonuclease H-like"/>
    <property type="match status" value="1"/>
</dbReference>
<proteinExistence type="predicted"/>
<dbReference type="InterPro" id="IPR012337">
    <property type="entry name" value="RNaseH-like_sf"/>
</dbReference>
<dbReference type="GO" id="GO:0003676">
    <property type="term" value="F:nucleic acid binding"/>
    <property type="evidence" value="ECO:0007669"/>
    <property type="project" value="InterPro"/>
</dbReference>
<dbReference type="Pfam" id="PF22936">
    <property type="entry name" value="Pol_BBD"/>
    <property type="match status" value="1"/>
</dbReference>
<accession>A0A8H4IYD8</accession>
<evidence type="ECO:0000313" key="4">
    <source>
        <dbReference type="Proteomes" id="UP000572817"/>
    </source>
</evidence>
<dbReference type="InterPro" id="IPR054722">
    <property type="entry name" value="PolX-like_BBD"/>
</dbReference>
<dbReference type="InterPro" id="IPR036397">
    <property type="entry name" value="RNaseH_sf"/>
</dbReference>
<dbReference type="AlphaFoldDB" id="A0A8H4IYD8"/>
<dbReference type="Proteomes" id="UP000572817">
    <property type="component" value="Unassembled WGS sequence"/>
</dbReference>
<feature type="compositionally biased region" description="Basic and acidic residues" evidence="1">
    <location>
        <begin position="200"/>
        <end position="210"/>
    </location>
</feature>
<comment type="caution">
    <text evidence="3">The sequence shown here is derived from an EMBL/GenBank/DDBJ whole genome shotgun (WGS) entry which is preliminary data.</text>
</comment>
<dbReference type="Gene3D" id="3.30.420.10">
    <property type="entry name" value="Ribonuclease H-like superfamily/Ribonuclease H"/>
    <property type="match status" value="1"/>
</dbReference>
<feature type="region of interest" description="Disordered" evidence="1">
    <location>
        <begin position="184"/>
        <end position="216"/>
    </location>
</feature>
<feature type="domain" description="Retrovirus-related Pol polyprotein from transposon TNT 1-94-like beta-barrel" evidence="2">
    <location>
        <begin position="243"/>
        <end position="327"/>
    </location>
</feature>
<evidence type="ECO:0000256" key="1">
    <source>
        <dbReference type="SAM" id="MobiDB-lite"/>
    </source>
</evidence>
<protein>
    <recommendedName>
        <fullName evidence="2">Retrovirus-related Pol polyprotein from transposon TNT 1-94-like beta-barrel domain-containing protein</fullName>
    </recommendedName>
</protein>
<name>A0A8H4IYD8_9PEZI</name>
<reference evidence="3" key="1">
    <citation type="submission" date="2020-04" db="EMBL/GenBank/DDBJ databases">
        <title>Genome Assembly and Annotation of Botryosphaeria dothidea sdau 11-99, a Latent Pathogen of Apple Fruit Ring Rot in China.</title>
        <authorList>
            <person name="Yu C."/>
            <person name="Diao Y."/>
            <person name="Lu Q."/>
            <person name="Zhao J."/>
            <person name="Cui S."/>
            <person name="Peng C."/>
            <person name="He B."/>
            <person name="Liu H."/>
        </authorList>
    </citation>
    <scope>NUCLEOTIDE SEQUENCE [LARGE SCALE GENOMIC DNA]</scope>
    <source>
        <strain evidence="3">Sdau11-99</strain>
    </source>
</reference>